<feature type="compositionally biased region" description="Polar residues" evidence="1">
    <location>
        <begin position="63"/>
        <end position="74"/>
    </location>
</feature>
<feature type="region of interest" description="Disordered" evidence="1">
    <location>
        <begin position="49"/>
        <end position="78"/>
    </location>
</feature>
<dbReference type="EMBL" id="CANTFL010001446">
    <property type="protein sequence ID" value="CAI5740779.1"/>
    <property type="molecule type" value="Genomic_DNA"/>
</dbReference>
<name>A0AAV0UZ93_HYABA</name>
<comment type="caution">
    <text evidence="2">The sequence shown here is derived from an EMBL/GenBank/DDBJ whole genome shotgun (WGS) entry which is preliminary data.</text>
</comment>
<feature type="region of interest" description="Disordered" evidence="1">
    <location>
        <begin position="126"/>
        <end position="160"/>
    </location>
</feature>
<reference evidence="2" key="1">
    <citation type="submission" date="2022-12" db="EMBL/GenBank/DDBJ databases">
        <authorList>
            <person name="Webb A."/>
        </authorList>
    </citation>
    <scope>NUCLEOTIDE SEQUENCE</scope>
    <source>
        <strain evidence="2">Hp1</strain>
    </source>
</reference>
<evidence type="ECO:0000256" key="1">
    <source>
        <dbReference type="SAM" id="MobiDB-lite"/>
    </source>
</evidence>
<gene>
    <name evidence="2" type="ORF">HBR001_LOCUS8264</name>
</gene>
<sequence>MGAVNCCAQTAPDVDASWKTGDRDRKLSRGEARELLPMYTYEPSLSLDLEEDRVSSPDGGSASFFSGTPSSAASNRELDDPSVVVVSADGVVEIYRHLEVHEDGLTPEARLDEQDDDVSPEARALLPAPNSCPRSGMNIRSRQSPTFGSTKSHVSAPRRTQSFGEDPYQVHLDDYLCACKRCPRALTIQRAFQLYGFALDHPHSDALLRVLRACANYDETIVEVDPILVLHAEKMLEELNFNENETFCLLVASHFQRP</sequence>
<proteinExistence type="predicted"/>
<dbReference type="Proteomes" id="UP001162031">
    <property type="component" value="Unassembled WGS sequence"/>
</dbReference>
<accession>A0AAV0UZ93</accession>
<evidence type="ECO:0008006" key="4">
    <source>
        <dbReference type="Google" id="ProtNLM"/>
    </source>
</evidence>
<evidence type="ECO:0000313" key="3">
    <source>
        <dbReference type="Proteomes" id="UP001162031"/>
    </source>
</evidence>
<feature type="compositionally biased region" description="Polar residues" evidence="1">
    <location>
        <begin position="138"/>
        <end position="160"/>
    </location>
</feature>
<evidence type="ECO:0000313" key="2">
    <source>
        <dbReference type="EMBL" id="CAI5740779.1"/>
    </source>
</evidence>
<organism evidence="2 3">
    <name type="scientific">Hyaloperonospora brassicae</name>
    <name type="common">Brassica downy mildew</name>
    <name type="synonym">Peronospora brassicae</name>
    <dbReference type="NCBI Taxonomy" id="162125"/>
    <lineage>
        <taxon>Eukaryota</taxon>
        <taxon>Sar</taxon>
        <taxon>Stramenopiles</taxon>
        <taxon>Oomycota</taxon>
        <taxon>Peronosporomycetes</taxon>
        <taxon>Peronosporales</taxon>
        <taxon>Peronosporaceae</taxon>
        <taxon>Hyaloperonospora</taxon>
    </lineage>
</organism>
<keyword evidence="3" id="KW-1185">Reference proteome</keyword>
<protein>
    <recommendedName>
        <fullName evidence="4">BTB domain-containing protein</fullName>
    </recommendedName>
</protein>
<dbReference type="AlphaFoldDB" id="A0AAV0UZ93"/>